<proteinExistence type="predicted"/>
<evidence type="ECO:0000313" key="3">
    <source>
        <dbReference type="Proteomes" id="UP000243859"/>
    </source>
</evidence>
<accession>A0A2T5BPE7</accession>
<reference evidence="2 3" key="1">
    <citation type="submission" date="2018-04" db="EMBL/GenBank/DDBJ databases">
        <title>Genomic Encyclopedia of Archaeal and Bacterial Type Strains, Phase II (KMG-II): from individual species to whole genera.</title>
        <authorList>
            <person name="Goeker M."/>
        </authorList>
    </citation>
    <scope>NUCLEOTIDE SEQUENCE [LARGE SCALE GENOMIC DNA]</scope>
    <source>
        <strain evidence="2 3">DSM 18064</strain>
    </source>
</reference>
<evidence type="ECO:0000256" key="1">
    <source>
        <dbReference type="ARBA" id="ARBA00023027"/>
    </source>
</evidence>
<dbReference type="EMBL" id="QAAA01000020">
    <property type="protein sequence ID" value="PTN00907.1"/>
    <property type="molecule type" value="Genomic_DNA"/>
</dbReference>
<name>A0A2T5BPE7_9RHOB</name>
<dbReference type="CDD" id="cd05266">
    <property type="entry name" value="SDR_a4"/>
    <property type="match status" value="1"/>
</dbReference>
<gene>
    <name evidence="2" type="ORF">C8N32_12027</name>
</gene>
<dbReference type="PANTHER" id="PTHR43574">
    <property type="entry name" value="EPIMERASE-RELATED"/>
    <property type="match status" value="1"/>
</dbReference>
<dbReference type="SUPFAM" id="SSF51735">
    <property type="entry name" value="NAD(P)-binding Rossmann-fold domains"/>
    <property type="match status" value="1"/>
</dbReference>
<organism evidence="2 3">
    <name type="scientific">Rhodovulum imhoffii</name>
    <dbReference type="NCBI Taxonomy" id="365340"/>
    <lineage>
        <taxon>Bacteria</taxon>
        <taxon>Pseudomonadati</taxon>
        <taxon>Pseudomonadota</taxon>
        <taxon>Alphaproteobacteria</taxon>
        <taxon>Rhodobacterales</taxon>
        <taxon>Paracoccaceae</taxon>
        <taxon>Rhodovulum</taxon>
    </lineage>
</organism>
<dbReference type="InterPro" id="IPR036291">
    <property type="entry name" value="NAD(P)-bd_dom_sf"/>
</dbReference>
<dbReference type="Gene3D" id="3.40.50.720">
    <property type="entry name" value="NAD(P)-binding Rossmann-like Domain"/>
    <property type="match status" value="1"/>
</dbReference>
<sequence>MLASSAPWPHLRAMTKTLLSFGHGYSAQALGRKLGAEWRIVGTTRSPEKAGVLRDQGVAAVIWPGTDLRPLLGEATHVLSSVPPGSGGDPVVAALAADLARAPRLEWAGYLSTTGVYGNQDGGWVDETAPLTPSSPRGRARVGAEAAWVALGLPLHIFRLAGIYGPGRSPLTRVASGRAQRIIKPGQVFCRIHVEDIANVLAASIARPAPGTVYNVADDLPAPPQDVLEEAARLLGVAPPPEVPFDKAAMSPMSRSFYAESRRVSNRRIREDLGVALTYPDYRAGLWALAHANGT</sequence>
<comment type="caution">
    <text evidence="2">The sequence shown here is derived from an EMBL/GenBank/DDBJ whole genome shotgun (WGS) entry which is preliminary data.</text>
</comment>
<evidence type="ECO:0000313" key="2">
    <source>
        <dbReference type="EMBL" id="PTN00907.1"/>
    </source>
</evidence>
<keyword evidence="1" id="KW-0520">NAD</keyword>
<dbReference type="AlphaFoldDB" id="A0A2T5BPE7"/>
<dbReference type="Proteomes" id="UP000243859">
    <property type="component" value="Unassembled WGS sequence"/>
</dbReference>
<keyword evidence="3" id="KW-1185">Reference proteome</keyword>
<protein>
    <submittedName>
        <fullName evidence="2">Nucleoside-diphosphate-sugar epimerase</fullName>
    </submittedName>
</protein>